<dbReference type="Proteomes" id="UP000599383">
    <property type="component" value="Unassembled WGS sequence"/>
</dbReference>
<gene>
    <name evidence="2" type="ORF">GS617_19985</name>
</gene>
<comment type="caution">
    <text evidence="2">The sequence shown here is derived from an EMBL/GenBank/DDBJ whole genome shotgun (WGS) entry which is preliminary data.</text>
</comment>
<organism evidence="2 3">
    <name type="scientific">Ruegeria atlantica</name>
    <dbReference type="NCBI Taxonomy" id="81569"/>
    <lineage>
        <taxon>Bacteria</taxon>
        <taxon>Pseudomonadati</taxon>
        <taxon>Pseudomonadota</taxon>
        <taxon>Alphaproteobacteria</taxon>
        <taxon>Rhodobacterales</taxon>
        <taxon>Roseobacteraceae</taxon>
        <taxon>Ruegeria</taxon>
    </lineage>
</organism>
<keyword evidence="1" id="KW-1133">Transmembrane helix</keyword>
<protein>
    <submittedName>
        <fullName evidence="2">Uncharacterized protein</fullName>
    </submittedName>
</protein>
<dbReference type="RefSeq" id="WP_171364573.1">
    <property type="nucleotide sequence ID" value="NZ_WVQY01000012.1"/>
</dbReference>
<keyword evidence="1" id="KW-0812">Transmembrane</keyword>
<sequence>MLARQSSDRDNRPFATFLIFTLGVHHIYMINALTFSSHVFAFPLALLLSVAGFKCFERGILQGFGARVIWLLIGAQCIALCAGPAA</sequence>
<evidence type="ECO:0000313" key="2">
    <source>
        <dbReference type="EMBL" id="NOD32559.1"/>
    </source>
</evidence>
<reference evidence="2 3" key="1">
    <citation type="submission" date="2019-12" db="EMBL/GenBank/DDBJ databases">
        <title>Ruegeria JWLKs population differentiation of coral mucus and skeleton niches.</title>
        <authorList>
            <person name="Luo D."/>
        </authorList>
    </citation>
    <scope>NUCLEOTIDE SEQUENCE [LARGE SCALE GENOMIC DNA]</scope>
    <source>
        <strain evidence="2 3">HKCCD6238</strain>
    </source>
</reference>
<evidence type="ECO:0000313" key="3">
    <source>
        <dbReference type="Proteomes" id="UP000599383"/>
    </source>
</evidence>
<feature type="transmembrane region" description="Helical" evidence="1">
    <location>
        <begin position="35"/>
        <end position="56"/>
    </location>
</feature>
<feature type="transmembrane region" description="Helical" evidence="1">
    <location>
        <begin position="68"/>
        <end position="85"/>
    </location>
</feature>
<proteinExistence type="predicted"/>
<feature type="transmembrane region" description="Helical" evidence="1">
    <location>
        <begin position="12"/>
        <end position="29"/>
    </location>
</feature>
<evidence type="ECO:0000256" key="1">
    <source>
        <dbReference type="SAM" id="Phobius"/>
    </source>
</evidence>
<name>A0ABX1WGX1_9RHOB</name>
<keyword evidence="3" id="KW-1185">Reference proteome</keyword>
<accession>A0ABX1WGX1</accession>
<keyword evidence="1" id="KW-0472">Membrane</keyword>
<dbReference type="EMBL" id="WVQY01000012">
    <property type="protein sequence ID" value="NOD32559.1"/>
    <property type="molecule type" value="Genomic_DNA"/>
</dbReference>